<evidence type="ECO:0000313" key="1">
    <source>
        <dbReference type="EMBL" id="ANH81394.1"/>
    </source>
</evidence>
<name>A0A1A9I4A0_9BACT</name>
<sequence>MNLLVAVHSFNSPASGRDRAATFVLQAGLPAEVGMAGTLNVTRINCILGIDILGIEPKSL</sequence>
<keyword evidence="2" id="KW-1185">Reference proteome</keyword>
<accession>A0A1A9I4A0</accession>
<organism evidence="1 2">
    <name type="scientific">Niabella ginsenosidivorans</name>
    <dbReference type="NCBI Taxonomy" id="1176587"/>
    <lineage>
        <taxon>Bacteria</taxon>
        <taxon>Pseudomonadati</taxon>
        <taxon>Bacteroidota</taxon>
        <taxon>Chitinophagia</taxon>
        <taxon>Chitinophagales</taxon>
        <taxon>Chitinophagaceae</taxon>
        <taxon>Niabella</taxon>
    </lineage>
</organism>
<proteinExistence type="predicted"/>
<evidence type="ECO:0000313" key="2">
    <source>
        <dbReference type="Proteomes" id="UP000077667"/>
    </source>
</evidence>
<dbReference type="KEGG" id="nia:A8C56_10720"/>
<protein>
    <submittedName>
        <fullName evidence="1">Uncharacterized protein</fullName>
    </submittedName>
</protein>
<dbReference type="Proteomes" id="UP000077667">
    <property type="component" value="Chromosome"/>
</dbReference>
<gene>
    <name evidence="1" type="ORF">A8C56_10720</name>
</gene>
<dbReference type="AlphaFoldDB" id="A0A1A9I4A0"/>
<dbReference type="EMBL" id="CP015772">
    <property type="protein sequence ID" value="ANH81394.1"/>
    <property type="molecule type" value="Genomic_DNA"/>
</dbReference>
<reference evidence="1 2" key="1">
    <citation type="submission" date="2016-05" db="EMBL/GenBank/DDBJ databases">
        <title>Niabella ginsenosidivorans BS26 whole genome sequencing.</title>
        <authorList>
            <person name="Im W.T."/>
            <person name="Siddiqi M.Z."/>
        </authorList>
    </citation>
    <scope>NUCLEOTIDE SEQUENCE [LARGE SCALE GENOMIC DNA]</scope>
    <source>
        <strain evidence="1 2">BS26</strain>
    </source>
</reference>